<dbReference type="EMBL" id="ML769416">
    <property type="protein sequence ID" value="KAE9404420.1"/>
    <property type="molecule type" value="Genomic_DNA"/>
</dbReference>
<comment type="similarity">
    <text evidence="1">Belongs to the PPR family. P subfamily.</text>
</comment>
<dbReference type="GO" id="GO:0003729">
    <property type="term" value="F:mRNA binding"/>
    <property type="evidence" value="ECO:0007669"/>
    <property type="project" value="InterPro"/>
</dbReference>
<dbReference type="OrthoDB" id="1908178at2759"/>
<organism evidence="2 3">
    <name type="scientific">Gymnopus androsaceus JB14</name>
    <dbReference type="NCBI Taxonomy" id="1447944"/>
    <lineage>
        <taxon>Eukaryota</taxon>
        <taxon>Fungi</taxon>
        <taxon>Dikarya</taxon>
        <taxon>Basidiomycota</taxon>
        <taxon>Agaricomycotina</taxon>
        <taxon>Agaricomycetes</taxon>
        <taxon>Agaricomycetidae</taxon>
        <taxon>Agaricales</taxon>
        <taxon>Marasmiineae</taxon>
        <taxon>Omphalotaceae</taxon>
        <taxon>Gymnopus</taxon>
    </lineage>
</organism>
<dbReference type="Proteomes" id="UP000799118">
    <property type="component" value="Unassembled WGS sequence"/>
</dbReference>
<reference evidence="2" key="1">
    <citation type="journal article" date="2019" name="Environ. Microbiol.">
        <title>Fungal ecological strategies reflected in gene transcription - a case study of two litter decomposers.</title>
        <authorList>
            <person name="Barbi F."/>
            <person name="Kohler A."/>
            <person name="Barry K."/>
            <person name="Baskaran P."/>
            <person name="Daum C."/>
            <person name="Fauchery L."/>
            <person name="Ihrmark K."/>
            <person name="Kuo A."/>
            <person name="LaButti K."/>
            <person name="Lipzen A."/>
            <person name="Morin E."/>
            <person name="Grigoriev I.V."/>
            <person name="Henrissat B."/>
            <person name="Lindahl B."/>
            <person name="Martin F."/>
        </authorList>
    </citation>
    <scope>NUCLEOTIDE SEQUENCE</scope>
    <source>
        <strain evidence="2">JB14</strain>
    </source>
</reference>
<protein>
    <recommendedName>
        <fullName evidence="4">Pentacotripeptide-repeat region of PRORP domain-containing protein</fullName>
    </recommendedName>
</protein>
<proteinExistence type="inferred from homology"/>
<evidence type="ECO:0000313" key="3">
    <source>
        <dbReference type="Proteomes" id="UP000799118"/>
    </source>
</evidence>
<dbReference type="Pfam" id="PF13812">
    <property type="entry name" value="PPR_3"/>
    <property type="match status" value="1"/>
</dbReference>
<dbReference type="Gene3D" id="1.25.40.10">
    <property type="entry name" value="Tetratricopeptide repeat domain"/>
    <property type="match status" value="1"/>
</dbReference>
<dbReference type="InterPro" id="IPR002885">
    <property type="entry name" value="PPR_rpt"/>
</dbReference>
<evidence type="ECO:0000313" key="2">
    <source>
        <dbReference type="EMBL" id="KAE9404420.1"/>
    </source>
</evidence>
<accession>A0A6A4I398</accession>
<dbReference type="AlphaFoldDB" id="A0A6A4I398"/>
<dbReference type="InterPro" id="IPR011990">
    <property type="entry name" value="TPR-like_helical_dom_sf"/>
</dbReference>
<evidence type="ECO:0008006" key="4">
    <source>
        <dbReference type="Google" id="ProtNLM"/>
    </source>
</evidence>
<sequence length="497" mass="56895">MGPSEYADGNLEDDSQIFNATVSLDKISEEDLYYHLCHVIANTLNVENAWSAYSTILSIRSPKGRGRDHPPIPFEHLHRLCRILSQNRPRTRTQFLRLLSILYTIRKYDGKIQQFEWNSLIANAGTGWRGSKSKDFELALDVFEDMVSGNPPGSSFSPSDYPVADMPPQPVEPDIYTYNTLISIAAKTLHGRTIARATGMLRSSGHSPDRITHLSLLVFFTHSGQLSGIRSTLSKMREQNLELGMDGINACLWAYGRSGKLQWVENVYRVLRHNTYPEPAEVINPIIESLKDDLIDISPLMRPNAITFSTVIQLMAWNGHLAMTYTVLMDMLSSVNMEPGAPLVRDDDDKIYYTNYPAMYTSFRSLFLGFSRHGVYLRTEDTSSLQERKWTLGNLQVIFDSYIGLSDPVYPSVSMIYWIMVAFDRTSNHDVELMRKVWTRLEERYDGPWGGTEHRLRRLRSMLFSQEAEAHLREHGFRTAKRVSRASLIYQYNPGLR</sequence>
<dbReference type="PANTHER" id="PTHR47874:SF4">
    <property type="entry name" value="EXPRESSED PROTEIN"/>
    <property type="match status" value="1"/>
</dbReference>
<gene>
    <name evidence="2" type="ORF">BT96DRAFT_877581</name>
</gene>
<keyword evidence="3" id="KW-1185">Reference proteome</keyword>
<evidence type="ECO:0000256" key="1">
    <source>
        <dbReference type="ARBA" id="ARBA00007626"/>
    </source>
</evidence>
<dbReference type="PANTHER" id="PTHR47874">
    <property type="entry name" value="EXPRESSED PROTEIN"/>
    <property type="match status" value="1"/>
</dbReference>
<name>A0A6A4I398_9AGAR</name>
<dbReference type="InterPro" id="IPR044179">
    <property type="entry name" value="PPR5-like"/>
</dbReference>